<gene>
    <name evidence="1" type="ORF">PISMIDRAFT_504017</name>
</gene>
<accession>A0A0C9YZV2</accession>
<dbReference type="InterPro" id="IPR024645">
    <property type="entry name" value="Mitochondr_Som1"/>
</dbReference>
<sequence>MLEHPRLPTATFQLRRFRISESDLGVPAFGGEVYTVWPVALSGDLTYQSNASSNVPLQDCSASSIPMIRAHQDESDPSGKCYFFEIVQFCCEMQENQQGGVTPHCFPTPRLFKKCPEHPAVEITKITQINMQTGEIVVPDGNILPRGKPWHGVHIHGRG</sequence>
<dbReference type="Proteomes" id="UP000054018">
    <property type="component" value="Unassembled WGS sequence"/>
</dbReference>
<dbReference type="Pfam" id="PF11093">
    <property type="entry name" value="Mitochondr_Som1"/>
    <property type="match status" value="1"/>
</dbReference>
<dbReference type="OrthoDB" id="3983163at2759"/>
<organism evidence="1 2">
    <name type="scientific">Pisolithus microcarpus 441</name>
    <dbReference type="NCBI Taxonomy" id="765257"/>
    <lineage>
        <taxon>Eukaryota</taxon>
        <taxon>Fungi</taxon>
        <taxon>Dikarya</taxon>
        <taxon>Basidiomycota</taxon>
        <taxon>Agaricomycotina</taxon>
        <taxon>Agaricomycetes</taxon>
        <taxon>Agaricomycetidae</taxon>
        <taxon>Boletales</taxon>
        <taxon>Sclerodermatineae</taxon>
        <taxon>Pisolithaceae</taxon>
        <taxon>Pisolithus</taxon>
    </lineage>
</organism>
<dbReference type="GO" id="GO:0042720">
    <property type="term" value="C:mitochondrial inner membrane peptidase complex"/>
    <property type="evidence" value="ECO:0007669"/>
    <property type="project" value="InterPro"/>
</dbReference>
<dbReference type="AlphaFoldDB" id="A0A0C9YZV2"/>
<reference evidence="1 2" key="1">
    <citation type="submission" date="2014-04" db="EMBL/GenBank/DDBJ databases">
        <authorList>
            <consortium name="DOE Joint Genome Institute"/>
            <person name="Kuo A."/>
            <person name="Kohler A."/>
            <person name="Costa M.D."/>
            <person name="Nagy L.G."/>
            <person name="Floudas D."/>
            <person name="Copeland A."/>
            <person name="Barry K.W."/>
            <person name="Cichocki N."/>
            <person name="Veneault-Fourrey C."/>
            <person name="LaButti K."/>
            <person name="Lindquist E.A."/>
            <person name="Lipzen A."/>
            <person name="Lundell T."/>
            <person name="Morin E."/>
            <person name="Murat C."/>
            <person name="Sun H."/>
            <person name="Tunlid A."/>
            <person name="Henrissat B."/>
            <person name="Grigoriev I.V."/>
            <person name="Hibbett D.S."/>
            <person name="Martin F."/>
            <person name="Nordberg H.P."/>
            <person name="Cantor M.N."/>
            <person name="Hua S.X."/>
        </authorList>
    </citation>
    <scope>NUCLEOTIDE SEQUENCE [LARGE SCALE GENOMIC DNA]</scope>
    <source>
        <strain evidence="1 2">441</strain>
    </source>
</reference>
<evidence type="ECO:0000313" key="2">
    <source>
        <dbReference type="Proteomes" id="UP000054018"/>
    </source>
</evidence>
<proteinExistence type="predicted"/>
<keyword evidence="2" id="KW-1185">Reference proteome</keyword>
<protein>
    <submittedName>
        <fullName evidence="1">Uncharacterized protein</fullName>
    </submittedName>
</protein>
<dbReference type="HOGENOM" id="CLU_1661495_0_0_1"/>
<name>A0A0C9YZV2_9AGAM</name>
<evidence type="ECO:0000313" key="1">
    <source>
        <dbReference type="EMBL" id="KIK22311.1"/>
    </source>
</evidence>
<reference evidence="2" key="2">
    <citation type="submission" date="2015-01" db="EMBL/GenBank/DDBJ databases">
        <title>Evolutionary Origins and Diversification of the Mycorrhizal Mutualists.</title>
        <authorList>
            <consortium name="DOE Joint Genome Institute"/>
            <consortium name="Mycorrhizal Genomics Consortium"/>
            <person name="Kohler A."/>
            <person name="Kuo A."/>
            <person name="Nagy L.G."/>
            <person name="Floudas D."/>
            <person name="Copeland A."/>
            <person name="Barry K.W."/>
            <person name="Cichocki N."/>
            <person name="Veneault-Fourrey C."/>
            <person name="LaButti K."/>
            <person name="Lindquist E.A."/>
            <person name="Lipzen A."/>
            <person name="Lundell T."/>
            <person name="Morin E."/>
            <person name="Murat C."/>
            <person name="Riley R."/>
            <person name="Ohm R."/>
            <person name="Sun H."/>
            <person name="Tunlid A."/>
            <person name="Henrissat B."/>
            <person name="Grigoriev I.V."/>
            <person name="Hibbett D.S."/>
            <person name="Martin F."/>
        </authorList>
    </citation>
    <scope>NUCLEOTIDE SEQUENCE [LARGE SCALE GENOMIC DNA]</scope>
    <source>
        <strain evidence="2">441</strain>
    </source>
</reference>
<dbReference type="EMBL" id="KN833740">
    <property type="protein sequence ID" value="KIK22311.1"/>
    <property type="molecule type" value="Genomic_DNA"/>
</dbReference>